<sequence length="142" mass="15785">MLTIPEQPLQSHWCLDGTVKVWCPAPGLIVTRVTGTLVDDGAAAIEEAMLRRVAEDGRVLVFNDWEAMTDYEHASRTRLTEATTSVLHAVEGGHFLLNSRSVHFGVQVANAVIRKLTVHPSRVLFERALQDVLRQRILYGVA</sequence>
<evidence type="ECO:0000313" key="2">
    <source>
        <dbReference type="Proteomes" id="UP000075635"/>
    </source>
</evidence>
<reference evidence="1 2" key="1">
    <citation type="submission" date="2014-02" db="EMBL/GenBank/DDBJ databases">
        <title>The small core and large imbalanced accessory genome model reveals a collaborative survival strategy of Sorangium cellulosum strains in nature.</title>
        <authorList>
            <person name="Han K."/>
            <person name="Peng R."/>
            <person name="Blom J."/>
            <person name="Li Y.-Z."/>
        </authorList>
    </citation>
    <scope>NUCLEOTIDE SEQUENCE [LARGE SCALE GENOMIC DNA]</scope>
    <source>
        <strain evidence="1 2">So0011-07</strain>
    </source>
</reference>
<gene>
    <name evidence="1" type="ORF">BE17_23080</name>
</gene>
<proteinExistence type="predicted"/>
<dbReference type="Proteomes" id="UP000075635">
    <property type="component" value="Unassembled WGS sequence"/>
</dbReference>
<dbReference type="EMBL" id="JEMB01000527">
    <property type="protein sequence ID" value="KYF96530.1"/>
    <property type="molecule type" value="Genomic_DNA"/>
</dbReference>
<name>A0A150SVY3_SORCE</name>
<comment type="caution">
    <text evidence="1">The sequence shown here is derived from an EMBL/GenBank/DDBJ whole genome shotgun (WGS) entry which is preliminary data.</text>
</comment>
<accession>A0A150SVY3</accession>
<organism evidence="1 2">
    <name type="scientific">Sorangium cellulosum</name>
    <name type="common">Polyangium cellulosum</name>
    <dbReference type="NCBI Taxonomy" id="56"/>
    <lineage>
        <taxon>Bacteria</taxon>
        <taxon>Pseudomonadati</taxon>
        <taxon>Myxococcota</taxon>
        <taxon>Polyangia</taxon>
        <taxon>Polyangiales</taxon>
        <taxon>Polyangiaceae</taxon>
        <taxon>Sorangium</taxon>
    </lineage>
</organism>
<evidence type="ECO:0000313" key="1">
    <source>
        <dbReference type="EMBL" id="KYF96530.1"/>
    </source>
</evidence>
<protein>
    <submittedName>
        <fullName evidence="1">Uncharacterized protein</fullName>
    </submittedName>
</protein>
<dbReference type="AlphaFoldDB" id="A0A150SVY3"/>